<name>A0A183BRU1_GLOPA</name>
<feature type="chain" id="PRO_5008146535" evidence="1">
    <location>
        <begin position="31"/>
        <end position="88"/>
    </location>
</feature>
<proteinExistence type="predicted"/>
<keyword evidence="1" id="KW-0732">Signal</keyword>
<reference evidence="2" key="1">
    <citation type="submission" date="2014-05" db="EMBL/GenBank/DDBJ databases">
        <title>The genome and life-stage specific transcriptomes of Globodera pallida elucidate key aspects of plant parasitism by a cyst nematode.</title>
        <authorList>
            <person name="Cotton J.A."/>
            <person name="Lilley C.J."/>
            <person name="Jones L.M."/>
            <person name="Kikuchi T."/>
            <person name="Reid A.J."/>
            <person name="Thorpe P."/>
            <person name="Tsai I.J."/>
            <person name="Beasley H."/>
            <person name="Blok V."/>
            <person name="Cock P.J.A."/>
            <person name="Van den Akker S.E."/>
            <person name="Holroyd N."/>
            <person name="Hunt M."/>
            <person name="Mantelin S."/>
            <person name="Naghra H."/>
            <person name="Pain A."/>
            <person name="Palomares-Rius J.E."/>
            <person name="Zarowiecki M."/>
            <person name="Berriman M."/>
            <person name="Jones J.T."/>
            <person name="Urwin P.E."/>
        </authorList>
    </citation>
    <scope>NUCLEOTIDE SEQUENCE [LARGE SCALE GENOMIC DNA]</scope>
    <source>
        <strain evidence="2">Lindley</strain>
    </source>
</reference>
<dbReference type="WBParaSite" id="GPLIN_000332700">
    <property type="protein sequence ID" value="GPLIN_000332700"/>
    <property type="gene ID" value="GPLIN_000332700"/>
</dbReference>
<evidence type="ECO:0000256" key="1">
    <source>
        <dbReference type="SAM" id="SignalP"/>
    </source>
</evidence>
<keyword evidence="2" id="KW-1185">Reference proteome</keyword>
<accession>A0A183BRU1</accession>
<organism evidence="2 3">
    <name type="scientific">Globodera pallida</name>
    <name type="common">Potato cyst nematode worm</name>
    <name type="synonym">Heterodera pallida</name>
    <dbReference type="NCBI Taxonomy" id="36090"/>
    <lineage>
        <taxon>Eukaryota</taxon>
        <taxon>Metazoa</taxon>
        <taxon>Ecdysozoa</taxon>
        <taxon>Nematoda</taxon>
        <taxon>Chromadorea</taxon>
        <taxon>Rhabditida</taxon>
        <taxon>Tylenchina</taxon>
        <taxon>Tylenchomorpha</taxon>
        <taxon>Tylenchoidea</taxon>
        <taxon>Heteroderidae</taxon>
        <taxon>Heteroderinae</taxon>
        <taxon>Globodera</taxon>
    </lineage>
</organism>
<sequence>MPKFVLLLISIWVYLILLSNLGLETSGCRGDRPSKTKFLNQCKGFFSREDCNGRTVHGNHGGSVTFVTLNWTTNQQPKVFERVQMVGL</sequence>
<dbReference type="AlphaFoldDB" id="A0A183BRU1"/>
<reference evidence="3" key="2">
    <citation type="submission" date="2016-06" db="UniProtKB">
        <authorList>
            <consortium name="WormBaseParasite"/>
        </authorList>
    </citation>
    <scope>IDENTIFICATION</scope>
</reference>
<evidence type="ECO:0000313" key="3">
    <source>
        <dbReference type="WBParaSite" id="GPLIN_000332700"/>
    </source>
</evidence>
<protein>
    <submittedName>
        <fullName evidence="3">Secreted protein</fullName>
    </submittedName>
</protein>
<feature type="signal peptide" evidence="1">
    <location>
        <begin position="1"/>
        <end position="30"/>
    </location>
</feature>
<dbReference type="Proteomes" id="UP000050741">
    <property type="component" value="Unassembled WGS sequence"/>
</dbReference>
<evidence type="ECO:0000313" key="2">
    <source>
        <dbReference type="Proteomes" id="UP000050741"/>
    </source>
</evidence>